<evidence type="ECO:0000313" key="2">
    <source>
        <dbReference type="Proteomes" id="UP000716446"/>
    </source>
</evidence>
<dbReference type="EMBL" id="CAIJEN010000003">
    <property type="protein sequence ID" value="CAD0084494.1"/>
    <property type="molecule type" value="Genomic_DNA"/>
</dbReference>
<sequence>MASFEEAILPDPPRIKSEFDEEYIATFVTAESDAEVIISDDEEDEFDDIFEPGPECFIKEEFAPEEFTLAELIPPQSQVIDCFHEDLNSSFTRVLGRTIDFKKPGACCRTLNSEIRFELQILPVDVDWCNLQAQTRDAVMSSRFMVGSWLTPDGDINIIMTINPLAAYSADRYAVADEGNAQICLLTTTSHQCTPLAWNDEAATAEYQDIANILKADLRLNHHDVSQTLKFLARNRVRWQDISDPVLQTTVAALKLYLASPHSTNGSDAVYDVNHALRLENSGYCTTVQMQQQRQALIGVWFSGTCFLNSVRTLAPSFFLANGQHVHVMENIASKSTPERSTSIKILRKNIGVAMVSRVVTTQPQRLQDGQHLFRVTGMQYRGKSSRQLSAALRTALKITSDIYQGPKLAVSVKTRIPVRWVFVLRQSTEDGTPPRTSIPRQIWTMLCSNDAPFKTPAVGDKISVVIELCSSNKHPIRDRNVFAGIPSDLPIVFLTANPDRLTRRSDKVAIILKRGQWWTRGVGNQSREWVDVSKQQSLIEQQIMIGRHTASEVGKYSLMKRAIIRTMSAAEKDDSQYHALRYIVAEAFRLHDISVAVIVCRVSPPARGTTERDGVKPSLLRQQRFIESLVPDGIPVSYVKAKEISAYKEDFLEVLSTELASIPKAIVLSTSVDRISRNSKSCELLRIVHETYGHMFMSFLWSDDTELPLEDALYLSGSLAHPNLVAADQVLEQQRRSPPSNRNCPVVKPVLWIPCAPNLQDYVDSKVSAAESYACASALRFQGEPSAHIPAALTKVPTRPFDKTHTEQWDEFLNSQGHYPKGGKYGKYCSKTCKTADDERKKAIMKAKSKRNTKNPGKVLTCTRKSCDNTKVQGGQWGHYCSAECKMAGEDG</sequence>
<accession>A0A9N8P6M8</accession>
<dbReference type="AlphaFoldDB" id="A0A9N8P6M8"/>
<keyword evidence="2" id="KW-1185">Reference proteome</keyword>
<reference evidence="1" key="1">
    <citation type="submission" date="2020-06" db="EMBL/GenBank/DDBJ databases">
        <authorList>
            <person name="Onetto C."/>
        </authorList>
    </citation>
    <scope>NUCLEOTIDE SEQUENCE</scope>
</reference>
<proteinExistence type="predicted"/>
<organism evidence="1 2">
    <name type="scientific">Aureobasidium vineae</name>
    <dbReference type="NCBI Taxonomy" id="2773715"/>
    <lineage>
        <taxon>Eukaryota</taxon>
        <taxon>Fungi</taxon>
        <taxon>Dikarya</taxon>
        <taxon>Ascomycota</taxon>
        <taxon>Pezizomycotina</taxon>
        <taxon>Dothideomycetes</taxon>
        <taxon>Dothideomycetidae</taxon>
        <taxon>Dothideales</taxon>
        <taxon>Saccotheciaceae</taxon>
        <taxon>Aureobasidium</taxon>
    </lineage>
</organism>
<dbReference type="Proteomes" id="UP000716446">
    <property type="component" value="Unassembled WGS sequence"/>
</dbReference>
<name>A0A9N8P6M8_9PEZI</name>
<evidence type="ECO:0000313" key="1">
    <source>
        <dbReference type="EMBL" id="CAD0084494.1"/>
    </source>
</evidence>
<comment type="caution">
    <text evidence="1">The sequence shown here is derived from an EMBL/GenBank/DDBJ whole genome shotgun (WGS) entry which is preliminary data.</text>
</comment>
<protein>
    <submittedName>
        <fullName evidence="1">Uncharacterized protein</fullName>
    </submittedName>
</protein>
<gene>
    <name evidence="1" type="ORF">AWRI4619_LOCUS3061</name>
</gene>